<protein>
    <submittedName>
        <fullName evidence="7">Outer membrane protein assembly factor BamB</fullName>
    </submittedName>
</protein>
<dbReference type="SUPFAM" id="SSF50998">
    <property type="entry name" value="Quinoprotein alcohol dehydrogenase-like"/>
    <property type="match status" value="2"/>
</dbReference>
<evidence type="ECO:0000259" key="6">
    <source>
        <dbReference type="PROSITE" id="PS50011"/>
    </source>
</evidence>
<keyword evidence="1" id="KW-0808">Transferase</keyword>
<proteinExistence type="predicted"/>
<accession>A0ABR9JQS4</accession>
<dbReference type="EMBL" id="JADBDZ010000001">
    <property type="protein sequence ID" value="MBE1532877.1"/>
    <property type="molecule type" value="Genomic_DNA"/>
</dbReference>
<dbReference type="InterPro" id="IPR011009">
    <property type="entry name" value="Kinase-like_dom_sf"/>
</dbReference>
<sequence length="672" mass="70466">MQSLRAGDPAQVGGYRLLARLGAGSMGRVFLGHGPSGDLVAVKIVHARFAHRQDRRERFAREIAAAQGIDSAYVAPVVGHDADAAEPWLATAYLPGLTLREAVAVHGPLPARSVRALGAALARALAAIHDAGVVHRDLKPSNLILTPDGPRLVDFGIARPDGAETITAPGSVLGTPGYIPPERIRERRSGRAGDVFALGALLVYAATGEGPFGSASTQVLLYRTQFEDPRLDALRTALDGEPELVGVLAGCLARDPRRRPTAGELVRRMTGAPGAAGTGWLPDEVAADVTHAGEAPPARLGGAKGAVGRRAVLSLGAAVTLLAALGPPARGTPPVRAGRSVSADGRSPLWTYRSPDGEHRHWFNRPTVAGNAAYLSSTRGVHALDCSRGDLLWTANHGIPVYADVVPVSGEVVVFSDGFLRAVQIADGSPALGWHEPRVSVTGSPAVAGGQVYLCDSTGRLAAYDGRTGRRRWSMRLVGPDSDGGADRFRIEGNLDPVVAGGRLYVAPGGLFAVDPATRDVHWRFEEATTAPVVRDGLVYAAGADHVHALDGTSGEVRWSRDVGGRVSGGVTIADGLVVAGDDSGRVHALDARTGRPRWRFDTGGPLPTPPAAAAGTVYAGSDHDRLYAIGTAEGRLRWSHPLGRQTKVHAQVWRDRVLVCVDLTLLCAFPL</sequence>
<keyword evidence="8" id="KW-1185">Reference proteome</keyword>
<dbReference type="SMART" id="SM00564">
    <property type="entry name" value="PQQ"/>
    <property type="match status" value="6"/>
</dbReference>
<dbReference type="Proteomes" id="UP000627838">
    <property type="component" value="Unassembled WGS sequence"/>
</dbReference>
<evidence type="ECO:0000313" key="8">
    <source>
        <dbReference type="Proteomes" id="UP000627838"/>
    </source>
</evidence>
<dbReference type="InterPro" id="IPR008271">
    <property type="entry name" value="Ser/Thr_kinase_AS"/>
</dbReference>
<evidence type="ECO:0000256" key="2">
    <source>
        <dbReference type="ARBA" id="ARBA00022741"/>
    </source>
</evidence>
<comment type="caution">
    <text evidence="7">The sequence shown here is derived from an EMBL/GenBank/DDBJ whole genome shotgun (WGS) entry which is preliminary data.</text>
</comment>
<gene>
    <name evidence="7" type="ORF">H4W34_002710</name>
</gene>
<dbReference type="Pfam" id="PF00069">
    <property type="entry name" value="Pkinase"/>
    <property type="match status" value="1"/>
</dbReference>
<evidence type="ECO:0000313" key="7">
    <source>
        <dbReference type="EMBL" id="MBE1532877.1"/>
    </source>
</evidence>
<evidence type="ECO:0000256" key="1">
    <source>
        <dbReference type="ARBA" id="ARBA00022679"/>
    </source>
</evidence>
<dbReference type="InterPro" id="IPR018391">
    <property type="entry name" value="PQQ_b-propeller_rpt"/>
</dbReference>
<dbReference type="InterPro" id="IPR017441">
    <property type="entry name" value="Protein_kinase_ATP_BS"/>
</dbReference>
<dbReference type="InterPro" id="IPR002372">
    <property type="entry name" value="PQQ_rpt_dom"/>
</dbReference>
<keyword evidence="3" id="KW-0418">Kinase</keyword>
<name>A0ABR9JQS4_9ACTN</name>
<feature type="binding site" evidence="5">
    <location>
        <position position="43"/>
    </location>
    <ligand>
        <name>ATP</name>
        <dbReference type="ChEBI" id="CHEBI:30616"/>
    </ligand>
</feature>
<feature type="domain" description="Protein kinase" evidence="6">
    <location>
        <begin position="15"/>
        <end position="281"/>
    </location>
</feature>
<dbReference type="Pfam" id="PF13360">
    <property type="entry name" value="PQQ_2"/>
    <property type="match status" value="2"/>
</dbReference>
<dbReference type="PROSITE" id="PS00107">
    <property type="entry name" value="PROTEIN_KINASE_ATP"/>
    <property type="match status" value="1"/>
</dbReference>
<dbReference type="InterPro" id="IPR011047">
    <property type="entry name" value="Quinoprotein_ADH-like_sf"/>
</dbReference>
<dbReference type="Gene3D" id="3.30.200.20">
    <property type="entry name" value="Phosphorylase Kinase, domain 1"/>
    <property type="match status" value="1"/>
</dbReference>
<dbReference type="SUPFAM" id="SSF56112">
    <property type="entry name" value="Protein kinase-like (PK-like)"/>
    <property type="match status" value="1"/>
</dbReference>
<dbReference type="RefSeq" id="WP_192759510.1">
    <property type="nucleotide sequence ID" value="NZ_JADBDZ010000001.1"/>
</dbReference>
<dbReference type="PANTHER" id="PTHR43289">
    <property type="entry name" value="MITOGEN-ACTIVATED PROTEIN KINASE KINASE KINASE 20-RELATED"/>
    <property type="match status" value="1"/>
</dbReference>
<organism evidence="7 8">
    <name type="scientific">Actinomadura algeriensis</name>
    <dbReference type="NCBI Taxonomy" id="1679523"/>
    <lineage>
        <taxon>Bacteria</taxon>
        <taxon>Bacillati</taxon>
        <taxon>Actinomycetota</taxon>
        <taxon>Actinomycetes</taxon>
        <taxon>Streptosporangiales</taxon>
        <taxon>Thermomonosporaceae</taxon>
        <taxon>Actinomadura</taxon>
    </lineage>
</organism>
<dbReference type="PROSITE" id="PS00108">
    <property type="entry name" value="PROTEIN_KINASE_ST"/>
    <property type="match status" value="1"/>
</dbReference>
<keyword evidence="4 5" id="KW-0067">ATP-binding</keyword>
<dbReference type="PROSITE" id="PS50011">
    <property type="entry name" value="PROTEIN_KINASE_DOM"/>
    <property type="match status" value="1"/>
</dbReference>
<dbReference type="CDD" id="cd14014">
    <property type="entry name" value="STKc_PknB_like"/>
    <property type="match status" value="1"/>
</dbReference>
<evidence type="ECO:0000256" key="5">
    <source>
        <dbReference type="PROSITE-ProRule" id="PRU10141"/>
    </source>
</evidence>
<dbReference type="InterPro" id="IPR015943">
    <property type="entry name" value="WD40/YVTN_repeat-like_dom_sf"/>
</dbReference>
<dbReference type="InterPro" id="IPR000719">
    <property type="entry name" value="Prot_kinase_dom"/>
</dbReference>
<dbReference type="Gene3D" id="1.10.510.10">
    <property type="entry name" value="Transferase(Phosphotransferase) domain 1"/>
    <property type="match status" value="1"/>
</dbReference>
<reference evidence="7 8" key="1">
    <citation type="submission" date="2020-10" db="EMBL/GenBank/DDBJ databases">
        <title>Sequencing the genomes of 1000 actinobacteria strains.</title>
        <authorList>
            <person name="Klenk H.-P."/>
        </authorList>
    </citation>
    <scope>NUCLEOTIDE SEQUENCE [LARGE SCALE GENOMIC DNA]</scope>
    <source>
        <strain evidence="7 8">DSM 46744</strain>
    </source>
</reference>
<evidence type="ECO:0000256" key="3">
    <source>
        <dbReference type="ARBA" id="ARBA00022777"/>
    </source>
</evidence>
<dbReference type="SMART" id="SM00220">
    <property type="entry name" value="S_TKc"/>
    <property type="match status" value="1"/>
</dbReference>
<dbReference type="PANTHER" id="PTHR43289:SF34">
    <property type="entry name" value="SERINE_THREONINE-PROTEIN KINASE YBDM-RELATED"/>
    <property type="match status" value="1"/>
</dbReference>
<evidence type="ECO:0000256" key="4">
    <source>
        <dbReference type="ARBA" id="ARBA00022840"/>
    </source>
</evidence>
<dbReference type="Gene3D" id="2.130.10.10">
    <property type="entry name" value="YVTN repeat-like/Quinoprotein amine dehydrogenase"/>
    <property type="match status" value="2"/>
</dbReference>
<keyword evidence="2 5" id="KW-0547">Nucleotide-binding</keyword>